<proteinExistence type="predicted"/>
<feature type="domain" description="MADS-box" evidence="6">
    <location>
        <begin position="68"/>
        <end position="115"/>
    </location>
</feature>
<keyword evidence="7" id="KW-1185">Reference proteome</keyword>
<dbReference type="GO" id="GO:0046983">
    <property type="term" value="F:protein dimerization activity"/>
    <property type="evidence" value="ECO:0007669"/>
    <property type="project" value="InterPro"/>
</dbReference>
<evidence type="ECO:0000313" key="7">
    <source>
        <dbReference type="Proteomes" id="UP000515121"/>
    </source>
</evidence>
<dbReference type="Pfam" id="PF00319">
    <property type="entry name" value="SRF-TF"/>
    <property type="match status" value="1"/>
</dbReference>
<accession>A0A6P5WXG7</accession>
<dbReference type="SMART" id="SM00432">
    <property type="entry name" value="MADS"/>
    <property type="match status" value="1"/>
</dbReference>
<dbReference type="PROSITE" id="PS50066">
    <property type="entry name" value="MADS_BOX_2"/>
    <property type="match status" value="1"/>
</dbReference>
<dbReference type="GO" id="GO:0005634">
    <property type="term" value="C:nucleus"/>
    <property type="evidence" value="ECO:0007669"/>
    <property type="project" value="UniProtKB-SubCell"/>
</dbReference>
<dbReference type="PRINTS" id="PR00404">
    <property type="entry name" value="MADSDOMAIN"/>
</dbReference>
<name>A0A6P5WXG7_DURZI</name>
<evidence type="ECO:0000256" key="5">
    <source>
        <dbReference type="ARBA" id="ARBA00023242"/>
    </source>
</evidence>
<dbReference type="GeneID" id="111278456"/>
<keyword evidence="3" id="KW-0238">DNA-binding</keyword>
<comment type="subcellular location">
    <subcellularLocation>
        <location evidence="1">Nucleus</location>
    </subcellularLocation>
</comment>
<keyword evidence="4" id="KW-0804">Transcription</keyword>
<dbReference type="InterPro" id="IPR036879">
    <property type="entry name" value="TF_MADSbox_sf"/>
</dbReference>
<gene>
    <name evidence="8" type="primary">LOC111278456</name>
</gene>
<dbReference type="GO" id="GO:0000978">
    <property type="term" value="F:RNA polymerase II cis-regulatory region sequence-specific DNA binding"/>
    <property type="evidence" value="ECO:0007669"/>
    <property type="project" value="TreeGrafter"/>
</dbReference>
<evidence type="ECO:0000256" key="4">
    <source>
        <dbReference type="ARBA" id="ARBA00023163"/>
    </source>
</evidence>
<dbReference type="GO" id="GO:0000981">
    <property type="term" value="F:DNA-binding transcription factor activity, RNA polymerase II-specific"/>
    <property type="evidence" value="ECO:0007669"/>
    <property type="project" value="TreeGrafter"/>
</dbReference>
<evidence type="ECO:0000256" key="1">
    <source>
        <dbReference type="ARBA" id="ARBA00004123"/>
    </source>
</evidence>
<dbReference type="PANTHER" id="PTHR11945:SF725">
    <property type="entry name" value="AGAMOUS-LIKE 58-RELATED"/>
    <property type="match status" value="1"/>
</dbReference>
<protein>
    <submittedName>
        <fullName evidence="8">Agamous-like MADS-box protein AGL61</fullName>
    </submittedName>
</protein>
<sequence>MANIEWMLSIAETDTSYYHSLIKHMPMETFVLHTLREAMTERRQLKGLIAFNFLTMSGSGKKTKGRLEVDRLISFSKCRSRIYKKASELAALCGAEIGFIVFSPAGKPFSFGHPSIESVANRFLHENPAPNDNTNPLVEALRKGRINQLSQQLNEVLSQLDAAKETAKAIDQLTIEKETHGWWETPIDQLNQKELQELYTYFEDLRNNLYSNMNKRVLEPLLHCLLQWIRLS</sequence>
<dbReference type="KEGG" id="dzi:111278456"/>
<dbReference type="RefSeq" id="XP_022720815.1">
    <property type="nucleotide sequence ID" value="XM_022865080.1"/>
</dbReference>
<dbReference type="FunFam" id="3.40.1810.10:FF:000006">
    <property type="entry name" value="Agamous-like MADS-box protein AGL62"/>
    <property type="match status" value="1"/>
</dbReference>
<dbReference type="AlphaFoldDB" id="A0A6P5WXG7"/>
<evidence type="ECO:0000259" key="6">
    <source>
        <dbReference type="PROSITE" id="PS50066"/>
    </source>
</evidence>
<dbReference type="Proteomes" id="UP000515121">
    <property type="component" value="Unplaced"/>
</dbReference>
<keyword evidence="5" id="KW-0539">Nucleus</keyword>
<dbReference type="OrthoDB" id="1082350at2759"/>
<dbReference type="PANTHER" id="PTHR11945">
    <property type="entry name" value="MADS BOX PROTEIN"/>
    <property type="match status" value="1"/>
</dbReference>
<evidence type="ECO:0000256" key="2">
    <source>
        <dbReference type="ARBA" id="ARBA00023015"/>
    </source>
</evidence>
<organism evidence="7 8">
    <name type="scientific">Durio zibethinus</name>
    <name type="common">Durian</name>
    <dbReference type="NCBI Taxonomy" id="66656"/>
    <lineage>
        <taxon>Eukaryota</taxon>
        <taxon>Viridiplantae</taxon>
        <taxon>Streptophyta</taxon>
        <taxon>Embryophyta</taxon>
        <taxon>Tracheophyta</taxon>
        <taxon>Spermatophyta</taxon>
        <taxon>Magnoliopsida</taxon>
        <taxon>eudicotyledons</taxon>
        <taxon>Gunneridae</taxon>
        <taxon>Pentapetalae</taxon>
        <taxon>rosids</taxon>
        <taxon>malvids</taxon>
        <taxon>Malvales</taxon>
        <taxon>Malvaceae</taxon>
        <taxon>Helicteroideae</taxon>
        <taxon>Durio</taxon>
    </lineage>
</organism>
<keyword evidence="2" id="KW-0805">Transcription regulation</keyword>
<reference evidence="8" key="1">
    <citation type="submission" date="2025-08" db="UniProtKB">
        <authorList>
            <consortium name="RefSeq"/>
        </authorList>
    </citation>
    <scope>IDENTIFICATION</scope>
    <source>
        <tissue evidence="8">Fruit stalk</tissue>
    </source>
</reference>
<evidence type="ECO:0000256" key="3">
    <source>
        <dbReference type="ARBA" id="ARBA00023125"/>
    </source>
</evidence>
<dbReference type="SUPFAM" id="SSF55455">
    <property type="entry name" value="SRF-like"/>
    <property type="match status" value="1"/>
</dbReference>
<dbReference type="Gene3D" id="3.40.1810.10">
    <property type="entry name" value="Transcription factor, MADS-box"/>
    <property type="match status" value="1"/>
</dbReference>
<dbReference type="InterPro" id="IPR002100">
    <property type="entry name" value="TF_MADSbox"/>
</dbReference>
<evidence type="ECO:0000313" key="8">
    <source>
        <dbReference type="RefSeq" id="XP_022720815.1"/>
    </source>
</evidence>